<keyword evidence="3" id="KW-1185">Reference proteome</keyword>
<accession>A0A3N2BYN1</accession>
<gene>
    <name evidence="2" type="ORF">EDD42_0416</name>
</gene>
<dbReference type="InterPro" id="IPR029032">
    <property type="entry name" value="AhpD-like"/>
</dbReference>
<protein>
    <submittedName>
        <fullName evidence="2">4-carboxymuconolactone decarboxylase</fullName>
    </submittedName>
</protein>
<organism evidence="2 3">
    <name type="scientific">Plantibacter flavus</name>
    <dbReference type="NCBI Taxonomy" id="150123"/>
    <lineage>
        <taxon>Bacteria</taxon>
        <taxon>Bacillati</taxon>
        <taxon>Actinomycetota</taxon>
        <taxon>Actinomycetes</taxon>
        <taxon>Micrococcales</taxon>
        <taxon>Microbacteriaceae</taxon>
        <taxon>Plantibacter</taxon>
    </lineage>
</organism>
<name>A0A3N2BYN1_9MICO</name>
<proteinExistence type="predicted"/>
<evidence type="ECO:0000313" key="3">
    <source>
        <dbReference type="Proteomes" id="UP000266915"/>
    </source>
</evidence>
<dbReference type="InterPro" id="IPR052512">
    <property type="entry name" value="4CMD/NDH-1_regulator"/>
</dbReference>
<sequence length="145" mass="15442">MQGETMHEVFDVAAGRERLAELQDETTTAAWRATVDAAAPGFDEWIVGAVFGGTYQRGGLTPRDRQLLIIGALTALGGVDPQLSGHLTTSLRIGMTRTELAEALVHLVPYVGLPRVMAALRLLPEPATEPPAAEQPATDLDADAR</sequence>
<dbReference type="Pfam" id="PF02627">
    <property type="entry name" value="CMD"/>
    <property type="match status" value="1"/>
</dbReference>
<dbReference type="SUPFAM" id="SSF69118">
    <property type="entry name" value="AhpD-like"/>
    <property type="match status" value="1"/>
</dbReference>
<dbReference type="PANTHER" id="PTHR33570:SF2">
    <property type="entry name" value="CARBOXYMUCONOLACTONE DECARBOXYLASE-LIKE DOMAIN-CONTAINING PROTEIN"/>
    <property type="match status" value="1"/>
</dbReference>
<dbReference type="AlphaFoldDB" id="A0A3N2BYN1"/>
<dbReference type="Proteomes" id="UP000266915">
    <property type="component" value="Unassembled WGS sequence"/>
</dbReference>
<dbReference type="PANTHER" id="PTHR33570">
    <property type="entry name" value="4-CARBOXYMUCONOLACTONE DECARBOXYLASE FAMILY PROTEIN"/>
    <property type="match status" value="1"/>
</dbReference>
<feature type="domain" description="Carboxymuconolactone decarboxylase-like" evidence="1">
    <location>
        <begin position="42"/>
        <end position="123"/>
    </location>
</feature>
<dbReference type="GO" id="GO:0051920">
    <property type="term" value="F:peroxiredoxin activity"/>
    <property type="evidence" value="ECO:0007669"/>
    <property type="project" value="InterPro"/>
</dbReference>
<dbReference type="InterPro" id="IPR003779">
    <property type="entry name" value="CMD-like"/>
</dbReference>
<dbReference type="Gene3D" id="1.20.1290.10">
    <property type="entry name" value="AhpD-like"/>
    <property type="match status" value="1"/>
</dbReference>
<reference evidence="2 3" key="1">
    <citation type="submission" date="2018-11" db="EMBL/GenBank/DDBJ databases">
        <title>Sequencing the genomes of 1000 actinobacteria strains.</title>
        <authorList>
            <person name="Klenk H.-P."/>
        </authorList>
    </citation>
    <scope>NUCLEOTIDE SEQUENCE [LARGE SCALE GENOMIC DNA]</scope>
    <source>
        <strain evidence="2 3">DSM 14012</strain>
    </source>
</reference>
<evidence type="ECO:0000259" key="1">
    <source>
        <dbReference type="Pfam" id="PF02627"/>
    </source>
</evidence>
<comment type="caution">
    <text evidence="2">The sequence shown here is derived from an EMBL/GenBank/DDBJ whole genome shotgun (WGS) entry which is preliminary data.</text>
</comment>
<dbReference type="EMBL" id="RKHL01000001">
    <property type="protein sequence ID" value="ROR80375.1"/>
    <property type="molecule type" value="Genomic_DNA"/>
</dbReference>
<evidence type="ECO:0000313" key="2">
    <source>
        <dbReference type="EMBL" id="ROR80375.1"/>
    </source>
</evidence>